<evidence type="ECO:0000313" key="3">
    <source>
        <dbReference type="Proteomes" id="UP000717634"/>
    </source>
</evidence>
<organism evidence="2 3">
    <name type="scientific">Hymenobacter artigasi</name>
    <dbReference type="NCBI Taxonomy" id="2719616"/>
    <lineage>
        <taxon>Bacteria</taxon>
        <taxon>Pseudomonadati</taxon>
        <taxon>Bacteroidota</taxon>
        <taxon>Cytophagia</taxon>
        <taxon>Cytophagales</taxon>
        <taxon>Hymenobacteraceae</taxon>
        <taxon>Hymenobacter</taxon>
    </lineage>
</organism>
<sequence length="29" mass="3402">MPAIHFTDEENRRMDEILEQERQASANGL</sequence>
<comment type="caution">
    <text evidence="2">The sequence shown here is derived from an EMBL/GenBank/DDBJ whole genome shotgun (WGS) entry which is preliminary data.</text>
</comment>
<feature type="region of interest" description="Disordered" evidence="1">
    <location>
        <begin position="1"/>
        <end position="29"/>
    </location>
</feature>
<feature type="compositionally biased region" description="Basic and acidic residues" evidence="1">
    <location>
        <begin position="1"/>
        <end position="22"/>
    </location>
</feature>
<reference evidence="2 3" key="1">
    <citation type="submission" date="2020-03" db="EMBL/GenBank/DDBJ databases">
        <title>Genomic Encyclopedia of Type Strains, Phase IV (KMG-V): Genome sequencing to study the core and pangenomes of soil and plant-associated prokaryotes.</title>
        <authorList>
            <person name="Whitman W."/>
        </authorList>
    </citation>
    <scope>NUCLEOTIDE SEQUENCE [LARGE SCALE GENOMIC DNA]</scope>
    <source>
        <strain evidence="2 3">1B</strain>
    </source>
</reference>
<keyword evidence="3" id="KW-1185">Reference proteome</keyword>
<dbReference type="Proteomes" id="UP000717634">
    <property type="component" value="Unassembled WGS sequence"/>
</dbReference>
<gene>
    <name evidence="2" type="ORF">HBN54_004147</name>
</gene>
<name>A0ABX1HMQ3_9BACT</name>
<proteinExistence type="predicted"/>
<dbReference type="EMBL" id="JAAVTK010000018">
    <property type="protein sequence ID" value="NKI91527.1"/>
    <property type="molecule type" value="Genomic_DNA"/>
</dbReference>
<evidence type="ECO:0000256" key="1">
    <source>
        <dbReference type="SAM" id="MobiDB-lite"/>
    </source>
</evidence>
<accession>A0ABX1HMQ3</accession>
<evidence type="ECO:0000313" key="2">
    <source>
        <dbReference type="EMBL" id="NKI91527.1"/>
    </source>
</evidence>
<protein>
    <submittedName>
        <fullName evidence="2">Uncharacterized protein</fullName>
    </submittedName>
</protein>